<name>A0A319DQ52_9EURO</name>
<dbReference type="PANTHER" id="PTHR43585">
    <property type="entry name" value="FUMIPYRROLE BIOSYNTHESIS PROTEIN C"/>
    <property type="match status" value="1"/>
</dbReference>
<dbReference type="InterPro" id="IPR052032">
    <property type="entry name" value="ATP-dep_AA_Ligase"/>
</dbReference>
<dbReference type="InterPro" id="IPR011761">
    <property type="entry name" value="ATP-grasp"/>
</dbReference>
<dbReference type="Gene3D" id="3.30.470.20">
    <property type="entry name" value="ATP-grasp fold, B domain"/>
    <property type="match status" value="1"/>
</dbReference>
<dbReference type="InterPro" id="IPR013815">
    <property type="entry name" value="ATP_grasp_subdomain_1"/>
</dbReference>
<evidence type="ECO:0000259" key="5">
    <source>
        <dbReference type="PROSITE" id="PS50975"/>
    </source>
</evidence>
<evidence type="ECO:0000313" key="6">
    <source>
        <dbReference type="EMBL" id="PYH99795.1"/>
    </source>
</evidence>
<evidence type="ECO:0000313" key="7">
    <source>
        <dbReference type="Proteomes" id="UP000247810"/>
    </source>
</evidence>
<dbReference type="Proteomes" id="UP000247810">
    <property type="component" value="Unassembled WGS sequence"/>
</dbReference>
<gene>
    <name evidence="6" type="ORF">BO71DRAFT_394027</name>
</gene>
<dbReference type="SUPFAM" id="SSF56059">
    <property type="entry name" value="Glutathione synthetase ATP-binding domain-like"/>
    <property type="match status" value="1"/>
</dbReference>
<evidence type="ECO:0000256" key="4">
    <source>
        <dbReference type="PROSITE-ProRule" id="PRU00409"/>
    </source>
</evidence>
<dbReference type="Gene3D" id="3.30.1490.20">
    <property type="entry name" value="ATP-grasp fold, A domain"/>
    <property type="match status" value="1"/>
</dbReference>
<feature type="domain" description="ATP-grasp" evidence="5">
    <location>
        <begin position="2"/>
        <end position="229"/>
    </location>
</feature>
<dbReference type="GO" id="GO:0016874">
    <property type="term" value="F:ligase activity"/>
    <property type="evidence" value="ECO:0007669"/>
    <property type="project" value="UniProtKB-KW"/>
</dbReference>
<dbReference type="Pfam" id="PF13535">
    <property type="entry name" value="ATP-grasp_4"/>
    <property type="match status" value="1"/>
</dbReference>
<dbReference type="STRING" id="1448320.A0A319DQ52"/>
<keyword evidence="3 4" id="KW-0067">ATP-binding</keyword>
<dbReference type="PROSITE" id="PS50975">
    <property type="entry name" value="ATP_GRASP"/>
    <property type="match status" value="1"/>
</dbReference>
<protein>
    <recommendedName>
        <fullName evidence="5">ATP-grasp domain-containing protein</fullName>
    </recommendedName>
</protein>
<keyword evidence="2 4" id="KW-0547">Nucleotide-binding</keyword>
<sequence>MMESDAHGAFRVFGMDDLKTILQSTEVAFPLIVKPCLGWGSQAVTKVVTENELSQVVEKARECHALAPQQRSDAVIEPYIDGPEGDANFALLNGEVVFCEISDDFPSRGDLDDNQGHNFVETLVHIPSALPPHEMKALRDTSHQSILRQGFLTGTFRCEARVQYSSHEFRKDENGFEELCPRRDNTNDGKSARVYLLEINARPAGYLETVGVNVVYGVDCFAQQMLFAVNDGLRIRALCHPFSHGPRYNLSVLVLQEDVVGIMKTEDAGAELLRRYPELEPHVPLYSTIKKKGDRLVGPQSSEVHFCGVDVGHGRNETRLPAVGRSDTKQFPL</sequence>
<evidence type="ECO:0000256" key="3">
    <source>
        <dbReference type="ARBA" id="ARBA00022840"/>
    </source>
</evidence>
<evidence type="ECO:0000256" key="2">
    <source>
        <dbReference type="ARBA" id="ARBA00022741"/>
    </source>
</evidence>
<organism evidence="6 7">
    <name type="scientific">Aspergillus ellipticus CBS 707.79</name>
    <dbReference type="NCBI Taxonomy" id="1448320"/>
    <lineage>
        <taxon>Eukaryota</taxon>
        <taxon>Fungi</taxon>
        <taxon>Dikarya</taxon>
        <taxon>Ascomycota</taxon>
        <taxon>Pezizomycotina</taxon>
        <taxon>Eurotiomycetes</taxon>
        <taxon>Eurotiomycetidae</taxon>
        <taxon>Eurotiales</taxon>
        <taxon>Aspergillaceae</taxon>
        <taxon>Aspergillus</taxon>
        <taxon>Aspergillus subgen. Circumdati</taxon>
    </lineage>
</organism>
<dbReference type="VEuPathDB" id="FungiDB:BO71DRAFT_394027"/>
<dbReference type="EMBL" id="KZ825799">
    <property type="protein sequence ID" value="PYH99795.1"/>
    <property type="molecule type" value="Genomic_DNA"/>
</dbReference>
<accession>A0A319DQ52</accession>
<keyword evidence="1" id="KW-0436">Ligase</keyword>
<dbReference type="PANTHER" id="PTHR43585:SF2">
    <property type="entry name" value="ATP-GRASP ENZYME FSQD"/>
    <property type="match status" value="1"/>
</dbReference>
<dbReference type="OrthoDB" id="434648at2759"/>
<dbReference type="AlphaFoldDB" id="A0A319DQ52"/>
<evidence type="ECO:0000256" key="1">
    <source>
        <dbReference type="ARBA" id="ARBA00022598"/>
    </source>
</evidence>
<dbReference type="GO" id="GO:0046872">
    <property type="term" value="F:metal ion binding"/>
    <property type="evidence" value="ECO:0007669"/>
    <property type="project" value="InterPro"/>
</dbReference>
<keyword evidence="7" id="KW-1185">Reference proteome</keyword>
<dbReference type="GO" id="GO:0005524">
    <property type="term" value="F:ATP binding"/>
    <property type="evidence" value="ECO:0007669"/>
    <property type="project" value="UniProtKB-UniRule"/>
</dbReference>
<reference evidence="6 7" key="1">
    <citation type="submission" date="2018-02" db="EMBL/GenBank/DDBJ databases">
        <title>The genomes of Aspergillus section Nigri reveals drivers in fungal speciation.</title>
        <authorList>
            <consortium name="DOE Joint Genome Institute"/>
            <person name="Vesth T.C."/>
            <person name="Nybo J."/>
            <person name="Theobald S."/>
            <person name="Brandl J."/>
            <person name="Frisvad J.C."/>
            <person name="Nielsen K.F."/>
            <person name="Lyhne E.K."/>
            <person name="Kogle M.E."/>
            <person name="Kuo A."/>
            <person name="Riley R."/>
            <person name="Clum A."/>
            <person name="Nolan M."/>
            <person name="Lipzen A."/>
            <person name="Salamov A."/>
            <person name="Henrissat B."/>
            <person name="Wiebenga A."/>
            <person name="De vries R.P."/>
            <person name="Grigoriev I.V."/>
            <person name="Mortensen U.H."/>
            <person name="Andersen M.R."/>
            <person name="Baker S.E."/>
        </authorList>
    </citation>
    <scope>NUCLEOTIDE SEQUENCE [LARGE SCALE GENOMIC DNA]</scope>
    <source>
        <strain evidence="6 7">CBS 707.79</strain>
    </source>
</reference>
<proteinExistence type="predicted"/>